<proteinExistence type="inferred from homology"/>
<dbReference type="GO" id="GO:0004731">
    <property type="term" value="F:purine-nucleoside phosphorylase activity"/>
    <property type="evidence" value="ECO:0007669"/>
    <property type="project" value="UniProtKB-EC"/>
</dbReference>
<dbReference type="EMBL" id="CP101717">
    <property type="protein sequence ID" value="WLD59480.1"/>
    <property type="molecule type" value="Genomic_DNA"/>
</dbReference>
<accession>A0AB38YJI3</accession>
<sequence length="270" mass="29014">MKAYHRAAAYLRDRLDGRVPRIGITLGSGLGALADDIQDAIVVPYADIPGFPVSTVHGHKGQLVFGQLGGQFVACMQGRFHLYEGHEPAALQIPIRALRLIGCELLVLTNAAGSIHEAMGPGSLMLIDDHINFSGVNPLVGGNDEEIGPRFPDLTEAYSKHQGVVMQTAAGELGIELFSGTYLWTIGPSFETPAEIRLYRQWGADAVGMSTVPETIIARHCGMEVVAVSSITNLCAGMTGNVLSHEETLREGAKAAEKMSRLIVRWLEAQ</sequence>
<dbReference type="EC" id="2.4.2.1" evidence="5"/>
<feature type="domain" description="Nucleoside phosphorylase" evidence="7">
    <location>
        <begin position="21"/>
        <end position="267"/>
    </location>
</feature>
<dbReference type="PANTHER" id="PTHR11904:SF9">
    <property type="entry name" value="PURINE NUCLEOSIDE PHOSPHORYLASE-RELATED"/>
    <property type="match status" value="1"/>
</dbReference>
<dbReference type="RefSeq" id="WP_304996772.1">
    <property type="nucleotide sequence ID" value="NZ_CP101717.1"/>
</dbReference>
<evidence type="ECO:0000256" key="3">
    <source>
        <dbReference type="ARBA" id="ARBA00022676"/>
    </source>
</evidence>
<dbReference type="PIRSF" id="PIRSF000477">
    <property type="entry name" value="PurNPase"/>
    <property type="match status" value="1"/>
</dbReference>
<dbReference type="InterPro" id="IPR011268">
    <property type="entry name" value="Purine_phosphorylase"/>
</dbReference>
<dbReference type="InterPro" id="IPR035994">
    <property type="entry name" value="Nucleoside_phosphorylase_sf"/>
</dbReference>
<dbReference type="InterPro" id="IPR011270">
    <property type="entry name" value="Pur_Nuc_Pase_Ino/Guo-sp"/>
</dbReference>
<keyword evidence="4 5" id="KW-0808">Transferase</keyword>
<organism evidence="8">
    <name type="scientific">Salinispirillum sp. LH 10-3-1</name>
    <dbReference type="NCBI Taxonomy" id="2952525"/>
    <lineage>
        <taxon>Bacteria</taxon>
        <taxon>Pseudomonadati</taxon>
        <taxon>Pseudomonadota</taxon>
        <taxon>Gammaproteobacteria</taxon>
        <taxon>Oceanospirillales</taxon>
        <taxon>Saccharospirillaceae</taxon>
        <taxon>Salinispirillum</taxon>
    </lineage>
</organism>
<feature type="binding site" evidence="6">
    <location>
        <position position="210"/>
    </location>
    <ligand>
        <name>phosphate</name>
        <dbReference type="ChEBI" id="CHEBI:43474"/>
    </ligand>
</feature>
<dbReference type="Pfam" id="PF01048">
    <property type="entry name" value="PNP_UDP_1"/>
    <property type="match status" value="1"/>
</dbReference>
<feature type="binding site" evidence="6">
    <location>
        <position position="28"/>
    </location>
    <ligand>
        <name>phosphate</name>
        <dbReference type="ChEBI" id="CHEBI:43474"/>
    </ligand>
</feature>
<dbReference type="Gene3D" id="3.40.50.1580">
    <property type="entry name" value="Nucleoside phosphorylase domain"/>
    <property type="match status" value="1"/>
</dbReference>
<evidence type="ECO:0000256" key="5">
    <source>
        <dbReference type="PIRNR" id="PIRNR000477"/>
    </source>
</evidence>
<reference evidence="8" key="1">
    <citation type="submission" date="2022-07" db="EMBL/GenBank/DDBJ databases">
        <title>Complete genome sequence of Salinispirillum sp. LH10-3-1 capable of multiple carbohydrate inversion isolated from a soda lake.</title>
        <authorList>
            <person name="Liu J."/>
            <person name="Zhai Y."/>
            <person name="Zhang H."/>
            <person name="Yang H."/>
            <person name="Qu J."/>
            <person name="Li J."/>
        </authorList>
    </citation>
    <scope>NUCLEOTIDE SEQUENCE</scope>
    <source>
        <strain evidence="8">LH 10-3-1</strain>
    </source>
</reference>
<dbReference type="AlphaFoldDB" id="A0AB38YJI3"/>
<evidence type="ECO:0000259" key="7">
    <source>
        <dbReference type="Pfam" id="PF01048"/>
    </source>
</evidence>
<dbReference type="NCBIfam" id="NF006054">
    <property type="entry name" value="PRK08202.1"/>
    <property type="match status" value="1"/>
</dbReference>
<feature type="binding site" evidence="6">
    <location>
        <position position="111"/>
    </location>
    <ligand>
        <name>phosphate</name>
        <dbReference type="ChEBI" id="CHEBI:43474"/>
    </ligand>
</feature>
<feature type="binding site" evidence="6">
    <location>
        <position position="59"/>
    </location>
    <ligand>
        <name>phosphate</name>
        <dbReference type="ChEBI" id="CHEBI:43474"/>
    </ligand>
</feature>
<feature type="binding site" evidence="6">
    <location>
        <position position="191"/>
    </location>
    <ligand>
        <name>a purine D-ribonucleoside</name>
        <dbReference type="ChEBI" id="CHEBI:142355"/>
    </ligand>
</feature>
<dbReference type="GO" id="GO:0005737">
    <property type="term" value="C:cytoplasm"/>
    <property type="evidence" value="ECO:0007669"/>
    <property type="project" value="TreeGrafter"/>
</dbReference>
<gene>
    <name evidence="8" type="ORF">NFC81_06790</name>
</gene>
<comment type="similarity">
    <text evidence="2 5">Belongs to the PNP/MTAP phosphorylase family.</text>
</comment>
<dbReference type="CDD" id="cd09009">
    <property type="entry name" value="PNP-EcPNPII_like"/>
    <property type="match status" value="1"/>
</dbReference>
<dbReference type="PANTHER" id="PTHR11904">
    <property type="entry name" value="METHYLTHIOADENOSINE/PURINE NUCLEOSIDE PHOSPHORYLASE"/>
    <property type="match status" value="1"/>
</dbReference>
<feature type="binding site" evidence="6">
    <location>
        <position position="233"/>
    </location>
    <ligand>
        <name>a purine D-ribonucleoside</name>
        <dbReference type="ChEBI" id="CHEBI:142355"/>
    </ligand>
</feature>
<evidence type="ECO:0000256" key="4">
    <source>
        <dbReference type="ARBA" id="ARBA00022679"/>
    </source>
</evidence>
<evidence type="ECO:0000313" key="8">
    <source>
        <dbReference type="EMBL" id="WLD59480.1"/>
    </source>
</evidence>
<comment type="pathway">
    <text evidence="1 5">Purine metabolism; purine nucleoside salvage.</text>
</comment>
<keyword evidence="3 5" id="KW-0328">Glycosyltransferase</keyword>
<dbReference type="InterPro" id="IPR000845">
    <property type="entry name" value="Nucleoside_phosphorylase_d"/>
</dbReference>
<dbReference type="NCBIfam" id="TIGR01697">
    <property type="entry name" value="PNPH-PUNA-XAPA"/>
    <property type="match status" value="1"/>
</dbReference>
<evidence type="ECO:0000256" key="2">
    <source>
        <dbReference type="ARBA" id="ARBA00006751"/>
    </source>
</evidence>
<name>A0AB38YJI3_9GAMM</name>
<protein>
    <recommendedName>
        <fullName evidence="5">Purine nucleoside phosphorylase</fullName>
        <ecNumber evidence="5">2.4.2.1</ecNumber>
    </recommendedName>
    <alternativeName>
        <fullName evidence="5">Inosine-guanosine phosphorylase</fullName>
    </alternativeName>
</protein>
<dbReference type="GO" id="GO:0009116">
    <property type="term" value="P:nucleoside metabolic process"/>
    <property type="evidence" value="ECO:0007669"/>
    <property type="project" value="InterPro"/>
</dbReference>
<comment type="function">
    <text evidence="5">The purine nucleoside phosphorylases catalyze the phosphorolytic breakdown of the N-glycosidic bond in the beta-(deoxy)ribonucleoside molecules, with the formation of the corresponding free purine bases and pentose-1-phosphate.</text>
</comment>
<evidence type="ECO:0000256" key="6">
    <source>
        <dbReference type="PIRSR" id="PIRSR000477-2"/>
    </source>
</evidence>
<feature type="binding site" evidence="6">
    <location>
        <begin position="79"/>
        <end position="81"/>
    </location>
    <ligand>
        <name>phosphate</name>
        <dbReference type="ChEBI" id="CHEBI:43474"/>
    </ligand>
</feature>
<dbReference type="NCBIfam" id="TIGR01700">
    <property type="entry name" value="PNPH"/>
    <property type="match status" value="1"/>
</dbReference>
<evidence type="ECO:0000256" key="1">
    <source>
        <dbReference type="ARBA" id="ARBA00005058"/>
    </source>
</evidence>
<dbReference type="SUPFAM" id="SSF53167">
    <property type="entry name" value="Purine and uridine phosphorylases"/>
    <property type="match status" value="1"/>
</dbReference>